<organism evidence="12 13">
    <name type="scientific">Sphaerotilus microaerophilus</name>
    <dbReference type="NCBI Taxonomy" id="2914710"/>
    <lineage>
        <taxon>Bacteria</taxon>
        <taxon>Pseudomonadati</taxon>
        <taxon>Pseudomonadota</taxon>
        <taxon>Betaproteobacteria</taxon>
        <taxon>Burkholderiales</taxon>
        <taxon>Sphaerotilaceae</taxon>
        <taxon>Sphaerotilus</taxon>
    </lineage>
</organism>
<dbReference type="Pfam" id="PF02518">
    <property type="entry name" value="HATPase_c"/>
    <property type="match status" value="1"/>
</dbReference>
<keyword evidence="5" id="KW-0547">Nucleotide-binding</keyword>
<evidence type="ECO:0000259" key="11">
    <source>
        <dbReference type="PROSITE" id="PS50112"/>
    </source>
</evidence>
<evidence type="ECO:0000256" key="3">
    <source>
        <dbReference type="ARBA" id="ARBA00022553"/>
    </source>
</evidence>
<name>A0ABN6PGJ2_9BURK</name>
<evidence type="ECO:0000256" key="6">
    <source>
        <dbReference type="ARBA" id="ARBA00022777"/>
    </source>
</evidence>
<dbReference type="EMBL" id="AP025730">
    <property type="protein sequence ID" value="BDI03478.1"/>
    <property type="molecule type" value="Genomic_DNA"/>
</dbReference>
<dbReference type="InterPro" id="IPR036890">
    <property type="entry name" value="HATPase_C_sf"/>
</dbReference>
<dbReference type="PRINTS" id="PR00344">
    <property type="entry name" value="BCTRLSENSOR"/>
</dbReference>
<feature type="coiled-coil region" evidence="9">
    <location>
        <begin position="32"/>
        <end position="59"/>
    </location>
</feature>
<dbReference type="NCBIfam" id="TIGR00229">
    <property type="entry name" value="sensory_box"/>
    <property type="match status" value="1"/>
</dbReference>
<accession>A0ABN6PGJ2</accession>
<comment type="catalytic activity">
    <reaction evidence="1">
        <text>ATP + protein L-histidine = ADP + protein N-phospho-L-histidine.</text>
        <dbReference type="EC" id="2.7.13.3"/>
    </reaction>
</comment>
<evidence type="ECO:0000256" key="5">
    <source>
        <dbReference type="ARBA" id="ARBA00022741"/>
    </source>
</evidence>
<dbReference type="InterPro" id="IPR003594">
    <property type="entry name" value="HATPase_dom"/>
</dbReference>
<dbReference type="InterPro" id="IPR000014">
    <property type="entry name" value="PAS"/>
</dbReference>
<evidence type="ECO:0000256" key="7">
    <source>
        <dbReference type="ARBA" id="ARBA00022840"/>
    </source>
</evidence>
<dbReference type="SUPFAM" id="SSF55785">
    <property type="entry name" value="PYP-like sensor domain (PAS domain)"/>
    <property type="match status" value="1"/>
</dbReference>
<evidence type="ECO:0000259" key="10">
    <source>
        <dbReference type="PROSITE" id="PS50109"/>
    </source>
</evidence>
<dbReference type="Pfam" id="PF08448">
    <property type="entry name" value="PAS_4"/>
    <property type="match status" value="1"/>
</dbReference>
<evidence type="ECO:0000256" key="1">
    <source>
        <dbReference type="ARBA" id="ARBA00000085"/>
    </source>
</evidence>
<dbReference type="InterPro" id="IPR013656">
    <property type="entry name" value="PAS_4"/>
</dbReference>
<evidence type="ECO:0000256" key="4">
    <source>
        <dbReference type="ARBA" id="ARBA00022679"/>
    </source>
</evidence>
<dbReference type="CDD" id="cd00130">
    <property type="entry name" value="PAS"/>
    <property type="match status" value="1"/>
</dbReference>
<dbReference type="PROSITE" id="PS50112">
    <property type="entry name" value="PAS"/>
    <property type="match status" value="1"/>
</dbReference>
<proteinExistence type="predicted"/>
<dbReference type="PANTHER" id="PTHR43065">
    <property type="entry name" value="SENSOR HISTIDINE KINASE"/>
    <property type="match status" value="1"/>
</dbReference>
<dbReference type="PANTHER" id="PTHR43065:SF10">
    <property type="entry name" value="PEROXIDE STRESS-ACTIVATED HISTIDINE KINASE MAK3"/>
    <property type="match status" value="1"/>
</dbReference>
<dbReference type="Gene3D" id="3.30.565.10">
    <property type="entry name" value="Histidine kinase-like ATPase, C-terminal domain"/>
    <property type="match status" value="1"/>
</dbReference>
<keyword evidence="9" id="KW-0175">Coiled coil</keyword>
<protein>
    <recommendedName>
        <fullName evidence="2">histidine kinase</fullName>
        <ecNumber evidence="2">2.7.13.3</ecNumber>
    </recommendedName>
</protein>
<keyword evidence="4" id="KW-0808">Transferase</keyword>
<keyword evidence="6" id="KW-0418">Kinase</keyword>
<evidence type="ECO:0000256" key="9">
    <source>
        <dbReference type="SAM" id="Coils"/>
    </source>
</evidence>
<dbReference type="EC" id="2.7.13.3" evidence="2"/>
<dbReference type="Gene3D" id="3.30.450.20">
    <property type="entry name" value="PAS domain"/>
    <property type="match status" value="1"/>
</dbReference>
<dbReference type="InterPro" id="IPR005467">
    <property type="entry name" value="His_kinase_dom"/>
</dbReference>
<gene>
    <name evidence="12" type="ORF">CATMQ487_04480</name>
</gene>
<keyword evidence="13" id="KW-1185">Reference proteome</keyword>
<keyword evidence="3" id="KW-0597">Phosphoprotein</keyword>
<dbReference type="SMART" id="SM00091">
    <property type="entry name" value="PAS"/>
    <property type="match status" value="1"/>
</dbReference>
<dbReference type="SMART" id="SM00387">
    <property type="entry name" value="HATPase_c"/>
    <property type="match status" value="1"/>
</dbReference>
<keyword evidence="8" id="KW-0902">Two-component regulatory system</keyword>
<dbReference type="InterPro" id="IPR004358">
    <property type="entry name" value="Sig_transdc_His_kin-like_C"/>
</dbReference>
<dbReference type="PROSITE" id="PS50109">
    <property type="entry name" value="HIS_KIN"/>
    <property type="match status" value="1"/>
</dbReference>
<evidence type="ECO:0000256" key="8">
    <source>
        <dbReference type="ARBA" id="ARBA00023012"/>
    </source>
</evidence>
<feature type="domain" description="PAS" evidence="11">
    <location>
        <begin position="65"/>
        <end position="110"/>
    </location>
</feature>
<dbReference type="Proteomes" id="UP001057498">
    <property type="component" value="Chromosome"/>
</dbReference>
<evidence type="ECO:0000313" key="13">
    <source>
        <dbReference type="Proteomes" id="UP001057498"/>
    </source>
</evidence>
<dbReference type="SUPFAM" id="SSF55874">
    <property type="entry name" value="ATPase domain of HSP90 chaperone/DNA topoisomerase II/histidine kinase"/>
    <property type="match status" value="1"/>
</dbReference>
<dbReference type="RefSeq" id="WP_251971765.1">
    <property type="nucleotide sequence ID" value="NZ_AP025730.1"/>
</dbReference>
<dbReference type="InterPro" id="IPR035965">
    <property type="entry name" value="PAS-like_dom_sf"/>
</dbReference>
<keyword evidence="7" id="KW-0067">ATP-binding</keyword>
<sequence length="436" mass="47683">MSPIWPNDPLAPLLLGGMALAYLLGRLHRGDRQRLQAQIDALQRKDAELQREAAARQADARSLAQEVAFRQDIEESVDMGLLVIDRDGVLTWVNRAFCALSGWPREALLGLRAPLPYWPAPQREAHAAERQALLTGHAPTQSRVVEYERPDGSRWQARVQVRALGRGDGWIVASSDVSREVEDQRRIEAMNELLRRQSAVHLLGERAGELLHKISNHAAACSSACDGMQAWLQQGRPDRLADGARLAARAAADMQAIVERFRPWLRAEVAWERLALQEVVADALAHQAGLAAAHAVRLEQNLPPELPTVLADRLALGEVLGNLIANGIAAMADTPAAQRLLTIEGAPCEGADAVELRVRDRGHGIPPVLHARVFEQGFTTRAGGTGWGLYICRHWVEELGGQLDIADSATDGASQGTTLRVRLPLHRRSAPLQADD</sequence>
<reference evidence="12" key="1">
    <citation type="submission" date="2022-04" db="EMBL/GenBank/DDBJ databases">
        <title>Whole genome sequence of Sphaerotilus sp. FB-5.</title>
        <authorList>
            <person name="Takeda M."/>
            <person name="Narihara S."/>
            <person name="Akimoto M."/>
            <person name="Akimoto R."/>
            <person name="Nishiyashiki S."/>
            <person name="Murakami T."/>
        </authorList>
    </citation>
    <scope>NUCLEOTIDE SEQUENCE</scope>
    <source>
        <strain evidence="12">FB-5</strain>
    </source>
</reference>
<evidence type="ECO:0000313" key="12">
    <source>
        <dbReference type="EMBL" id="BDI03478.1"/>
    </source>
</evidence>
<evidence type="ECO:0000256" key="2">
    <source>
        <dbReference type="ARBA" id="ARBA00012438"/>
    </source>
</evidence>
<feature type="domain" description="Histidine kinase" evidence="10">
    <location>
        <begin position="209"/>
        <end position="427"/>
    </location>
</feature>